<dbReference type="AlphaFoldDB" id="A0AAN6MMX3"/>
<sequence length="390" mass="43769">MGAVFAGEYQRPFFPRERGDEDAGRWRREVVGLMDKAGERAGRRRFCLDCEERCGCWQRIGITPVRREYLQRFALYDLNDELGGQGAVLGPFVEWFMGTAIERYRAGPQPASRDPWREEIWAIHEAEPCTELPGPHLIDGWPRGGGQTEAFAGGTRAEGESVLWEVMQAVHMFEFLLLCVANSDGLAGLGRPGYRNVGSFPGRTRTVRVVLFGVFQAEELVMPGNVADAANQELLAQRPQPSPGSPDPAGEAAGDLRHQLPPSLNIPLVLEDMYLRSGISNVSRGRHIPPPPLQVFTFMFRHHFNSAFHHFSFTTSGRVGEGQTYHDFKTRATIFSNGPGEGAAGRSWFDYTNGMEMLVEYQAPSYSYVSEDWGWGNPRTWEPIEWDPEE</sequence>
<dbReference type="Proteomes" id="UP001303889">
    <property type="component" value="Unassembled WGS sequence"/>
</dbReference>
<dbReference type="EMBL" id="MU855426">
    <property type="protein sequence ID" value="KAK3903862.1"/>
    <property type="molecule type" value="Genomic_DNA"/>
</dbReference>
<protein>
    <submittedName>
        <fullName evidence="2">Uncharacterized protein</fullName>
    </submittedName>
</protein>
<reference evidence="2" key="1">
    <citation type="journal article" date="2023" name="Mol. Phylogenet. Evol.">
        <title>Genome-scale phylogeny and comparative genomics of the fungal order Sordariales.</title>
        <authorList>
            <person name="Hensen N."/>
            <person name="Bonometti L."/>
            <person name="Westerberg I."/>
            <person name="Brannstrom I.O."/>
            <person name="Guillou S."/>
            <person name="Cros-Aarteil S."/>
            <person name="Calhoun S."/>
            <person name="Haridas S."/>
            <person name="Kuo A."/>
            <person name="Mondo S."/>
            <person name="Pangilinan J."/>
            <person name="Riley R."/>
            <person name="LaButti K."/>
            <person name="Andreopoulos B."/>
            <person name="Lipzen A."/>
            <person name="Chen C."/>
            <person name="Yan M."/>
            <person name="Daum C."/>
            <person name="Ng V."/>
            <person name="Clum A."/>
            <person name="Steindorff A."/>
            <person name="Ohm R.A."/>
            <person name="Martin F."/>
            <person name="Silar P."/>
            <person name="Natvig D.O."/>
            <person name="Lalanne C."/>
            <person name="Gautier V."/>
            <person name="Ament-Velasquez S.L."/>
            <person name="Kruys A."/>
            <person name="Hutchinson M.I."/>
            <person name="Powell A.J."/>
            <person name="Barry K."/>
            <person name="Miller A.N."/>
            <person name="Grigoriev I.V."/>
            <person name="Debuchy R."/>
            <person name="Gladieux P."/>
            <person name="Hiltunen Thoren M."/>
            <person name="Johannesson H."/>
        </authorList>
    </citation>
    <scope>NUCLEOTIDE SEQUENCE</scope>
    <source>
        <strain evidence="2">CBS 103.79</strain>
    </source>
</reference>
<gene>
    <name evidence="2" type="ORF">C8A05DRAFT_32393</name>
</gene>
<comment type="caution">
    <text evidence="2">The sequence shown here is derived from an EMBL/GenBank/DDBJ whole genome shotgun (WGS) entry which is preliminary data.</text>
</comment>
<evidence type="ECO:0000313" key="3">
    <source>
        <dbReference type="Proteomes" id="UP001303889"/>
    </source>
</evidence>
<name>A0AAN6MMX3_9PEZI</name>
<proteinExistence type="predicted"/>
<feature type="region of interest" description="Disordered" evidence="1">
    <location>
        <begin position="237"/>
        <end position="257"/>
    </location>
</feature>
<organism evidence="2 3">
    <name type="scientific">Staphylotrichum tortipilum</name>
    <dbReference type="NCBI Taxonomy" id="2831512"/>
    <lineage>
        <taxon>Eukaryota</taxon>
        <taxon>Fungi</taxon>
        <taxon>Dikarya</taxon>
        <taxon>Ascomycota</taxon>
        <taxon>Pezizomycotina</taxon>
        <taxon>Sordariomycetes</taxon>
        <taxon>Sordariomycetidae</taxon>
        <taxon>Sordariales</taxon>
        <taxon>Chaetomiaceae</taxon>
        <taxon>Staphylotrichum</taxon>
    </lineage>
</organism>
<evidence type="ECO:0000256" key="1">
    <source>
        <dbReference type="SAM" id="MobiDB-lite"/>
    </source>
</evidence>
<evidence type="ECO:0000313" key="2">
    <source>
        <dbReference type="EMBL" id="KAK3903862.1"/>
    </source>
</evidence>
<keyword evidence="3" id="KW-1185">Reference proteome</keyword>
<accession>A0AAN6MMX3</accession>
<reference evidence="2" key="2">
    <citation type="submission" date="2023-05" db="EMBL/GenBank/DDBJ databases">
        <authorList>
            <consortium name="Lawrence Berkeley National Laboratory"/>
            <person name="Steindorff A."/>
            <person name="Hensen N."/>
            <person name="Bonometti L."/>
            <person name="Westerberg I."/>
            <person name="Brannstrom I.O."/>
            <person name="Guillou S."/>
            <person name="Cros-Aarteil S."/>
            <person name="Calhoun S."/>
            <person name="Haridas S."/>
            <person name="Kuo A."/>
            <person name="Mondo S."/>
            <person name="Pangilinan J."/>
            <person name="Riley R."/>
            <person name="Labutti K."/>
            <person name="Andreopoulos B."/>
            <person name="Lipzen A."/>
            <person name="Chen C."/>
            <person name="Yanf M."/>
            <person name="Daum C."/>
            <person name="Ng V."/>
            <person name="Clum A."/>
            <person name="Ohm R."/>
            <person name="Martin F."/>
            <person name="Silar P."/>
            <person name="Natvig D."/>
            <person name="Lalanne C."/>
            <person name="Gautier V."/>
            <person name="Ament-Velasquez S.L."/>
            <person name="Kruys A."/>
            <person name="Hutchinson M.I."/>
            <person name="Powell A.J."/>
            <person name="Barry K."/>
            <person name="Miller A.N."/>
            <person name="Grigoriev I.V."/>
            <person name="Debuchy R."/>
            <person name="Gladieux P."/>
            <person name="Thoren M.H."/>
            <person name="Johannesson H."/>
        </authorList>
    </citation>
    <scope>NUCLEOTIDE SEQUENCE</scope>
    <source>
        <strain evidence="2">CBS 103.79</strain>
    </source>
</reference>